<keyword evidence="4" id="KW-0804">Transcription</keyword>
<evidence type="ECO:0000313" key="8">
    <source>
        <dbReference type="EMBL" id="RPD39864.1"/>
    </source>
</evidence>
<feature type="domain" description="RNA polymerase sigma factor 70 region 4 type 2" evidence="7">
    <location>
        <begin position="121"/>
        <end position="173"/>
    </location>
</feature>
<dbReference type="Pfam" id="PF08281">
    <property type="entry name" value="Sigma70_r4_2"/>
    <property type="match status" value="1"/>
</dbReference>
<dbReference type="InterPro" id="IPR039425">
    <property type="entry name" value="RNA_pol_sigma-70-like"/>
</dbReference>
<dbReference type="InterPro" id="IPR036388">
    <property type="entry name" value="WH-like_DNA-bd_sf"/>
</dbReference>
<dbReference type="GO" id="GO:0006352">
    <property type="term" value="P:DNA-templated transcription initiation"/>
    <property type="evidence" value="ECO:0007669"/>
    <property type="project" value="InterPro"/>
</dbReference>
<keyword evidence="9" id="KW-1185">Reference proteome</keyword>
<dbReference type="Gene3D" id="1.10.10.10">
    <property type="entry name" value="Winged helix-like DNA-binding domain superfamily/Winged helix DNA-binding domain"/>
    <property type="match status" value="1"/>
</dbReference>
<dbReference type="AlphaFoldDB" id="A0A3N4M8D3"/>
<comment type="caution">
    <text evidence="8">The sequence shown here is derived from an EMBL/GenBank/DDBJ whole genome shotgun (WGS) entry which is preliminary data.</text>
</comment>
<dbReference type="OrthoDB" id="659948at2"/>
<comment type="similarity">
    <text evidence="1">Belongs to the sigma-70 factor family. ECF subfamily.</text>
</comment>
<evidence type="ECO:0000256" key="4">
    <source>
        <dbReference type="ARBA" id="ARBA00023163"/>
    </source>
</evidence>
<dbReference type="PANTHER" id="PTHR43133:SF46">
    <property type="entry name" value="RNA POLYMERASE SIGMA-70 FACTOR ECF SUBFAMILY"/>
    <property type="match status" value="1"/>
</dbReference>
<keyword evidence="5" id="KW-1133">Transmembrane helix</keyword>
<accession>A0A3N4M8D3</accession>
<dbReference type="InterPro" id="IPR007627">
    <property type="entry name" value="RNA_pol_sigma70_r2"/>
</dbReference>
<dbReference type="PANTHER" id="PTHR43133">
    <property type="entry name" value="RNA POLYMERASE ECF-TYPE SIGMA FACTO"/>
    <property type="match status" value="1"/>
</dbReference>
<gene>
    <name evidence="8" type="ORF">EG028_17200</name>
</gene>
<dbReference type="InterPro" id="IPR013249">
    <property type="entry name" value="RNA_pol_sigma70_r4_t2"/>
</dbReference>
<dbReference type="GO" id="GO:0003677">
    <property type="term" value="F:DNA binding"/>
    <property type="evidence" value="ECO:0007669"/>
    <property type="project" value="InterPro"/>
</dbReference>
<dbReference type="RefSeq" id="WP_120517848.1">
    <property type="nucleotide sequence ID" value="NZ_QXZY01000010.1"/>
</dbReference>
<keyword evidence="3" id="KW-0731">Sigma factor</keyword>
<sequence length="199" mass="22978">MNHLPDDQLFSQVQQGDEKAFGELMQRHSSRLYRLVYRHVQRSDAAKDILQDIFIAVWNNRARIIVKDSLYPYLYRSAKNAVIDHALAARRHVPLYEEEYDQLPGTLTGVEDHLHVQELERALQQSIRTMPDTMRTVMILSREERLSSREIAARLNISEQTVRNNISMALHRLRQQLGLPVVLVLLPSGLVFGNLVTLS</sequence>
<organism evidence="8 9">
    <name type="scientific">Chitinophaga barathri</name>
    <dbReference type="NCBI Taxonomy" id="1647451"/>
    <lineage>
        <taxon>Bacteria</taxon>
        <taxon>Pseudomonadati</taxon>
        <taxon>Bacteroidota</taxon>
        <taxon>Chitinophagia</taxon>
        <taxon>Chitinophagales</taxon>
        <taxon>Chitinophagaceae</taxon>
        <taxon>Chitinophaga</taxon>
    </lineage>
</organism>
<evidence type="ECO:0000259" key="6">
    <source>
        <dbReference type="Pfam" id="PF04542"/>
    </source>
</evidence>
<dbReference type="Gene3D" id="1.10.1740.10">
    <property type="match status" value="1"/>
</dbReference>
<evidence type="ECO:0000313" key="9">
    <source>
        <dbReference type="Proteomes" id="UP000279089"/>
    </source>
</evidence>
<dbReference type="EMBL" id="RMBX01000009">
    <property type="protein sequence ID" value="RPD39864.1"/>
    <property type="molecule type" value="Genomic_DNA"/>
</dbReference>
<dbReference type="InterPro" id="IPR013325">
    <property type="entry name" value="RNA_pol_sigma_r2"/>
</dbReference>
<evidence type="ECO:0000259" key="7">
    <source>
        <dbReference type="Pfam" id="PF08281"/>
    </source>
</evidence>
<feature type="transmembrane region" description="Helical" evidence="5">
    <location>
        <begin position="177"/>
        <end position="196"/>
    </location>
</feature>
<evidence type="ECO:0000256" key="2">
    <source>
        <dbReference type="ARBA" id="ARBA00023015"/>
    </source>
</evidence>
<dbReference type="InterPro" id="IPR013324">
    <property type="entry name" value="RNA_pol_sigma_r3/r4-like"/>
</dbReference>
<protein>
    <submittedName>
        <fullName evidence="8">Sigma-70 family RNA polymerase sigma factor</fullName>
    </submittedName>
</protein>
<feature type="domain" description="RNA polymerase sigma-70 region 2" evidence="6">
    <location>
        <begin position="24"/>
        <end position="91"/>
    </location>
</feature>
<proteinExistence type="inferred from homology"/>
<name>A0A3N4M8D3_9BACT</name>
<dbReference type="SUPFAM" id="SSF88946">
    <property type="entry name" value="Sigma2 domain of RNA polymerase sigma factors"/>
    <property type="match status" value="1"/>
</dbReference>
<keyword evidence="5" id="KW-0472">Membrane</keyword>
<dbReference type="InterPro" id="IPR014284">
    <property type="entry name" value="RNA_pol_sigma-70_dom"/>
</dbReference>
<dbReference type="SUPFAM" id="SSF88659">
    <property type="entry name" value="Sigma3 and sigma4 domains of RNA polymerase sigma factors"/>
    <property type="match status" value="1"/>
</dbReference>
<keyword evidence="2" id="KW-0805">Transcription regulation</keyword>
<dbReference type="Proteomes" id="UP000279089">
    <property type="component" value="Unassembled WGS sequence"/>
</dbReference>
<evidence type="ECO:0000256" key="3">
    <source>
        <dbReference type="ARBA" id="ARBA00023082"/>
    </source>
</evidence>
<keyword evidence="5" id="KW-0812">Transmembrane</keyword>
<dbReference type="GO" id="GO:0016987">
    <property type="term" value="F:sigma factor activity"/>
    <property type="evidence" value="ECO:0007669"/>
    <property type="project" value="UniProtKB-KW"/>
</dbReference>
<evidence type="ECO:0000256" key="1">
    <source>
        <dbReference type="ARBA" id="ARBA00010641"/>
    </source>
</evidence>
<reference evidence="9" key="1">
    <citation type="submission" date="2018-11" db="EMBL/GenBank/DDBJ databases">
        <title>Chitinophaga lutea sp.nov., isolate from arsenic contaminated soil.</title>
        <authorList>
            <person name="Zong Y."/>
        </authorList>
    </citation>
    <scope>NUCLEOTIDE SEQUENCE [LARGE SCALE GENOMIC DNA]</scope>
    <source>
        <strain evidence="9">YLT18</strain>
    </source>
</reference>
<dbReference type="NCBIfam" id="TIGR02937">
    <property type="entry name" value="sigma70-ECF"/>
    <property type="match status" value="1"/>
</dbReference>
<evidence type="ECO:0000256" key="5">
    <source>
        <dbReference type="SAM" id="Phobius"/>
    </source>
</evidence>
<dbReference type="Pfam" id="PF04542">
    <property type="entry name" value="Sigma70_r2"/>
    <property type="match status" value="1"/>
</dbReference>